<keyword evidence="1" id="KW-0175">Coiled coil</keyword>
<sequence>MALTSLSCLQLISNEEPSYISPLEEGSIPEVRASSPVREASTQVTKASTPVIEASNPILGETNTLGEETTPFGDFMELTGGCTSPITRVNHNNNSKELDALKEWCKDQQEQLVAKDRENQQLREQVGHLEELAPSLT</sequence>
<dbReference type="Proteomes" id="UP000825729">
    <property type="component" value="Unassembled WGS sequence"/>
</dbReference>
<evidence type="ECO:0000256" key="1">
    <source>
        <dbReference type="SAM" id="Coils"/>
    </source>
</evidence>
<dbReference type="AlphaFoldDB" id="A0AAV7FAL9"/>
<name>A0AAV7FAL9_ARIFI</name>
<proteinExistence type="predicted"/>
<comment type="caution">
    <text evidence="2">The sequence shown here is derived from an EMBL/GenBank/DDBJ whole genome shotgun (WGS) entry which is preliminary data.</text>
</comment>
<evidence type="ECO:0000313" key="3">
    <source>
        <dbReference type="Proteomes" id="UP000825729"/>
    </source>
</evidence>
<reference evidence="2 3" key="1">
    <citation type="submission" date="2021-07" db="EMBL/GenBank/DDBJ databases">
        <title>The Aristolochia fimbriata genome: insights into angiosperm evolution, floral development and chemical biosynthesis.</title>
        <authorList>
            <person name="Jiao Y."/>
        </authorList>
    </citation>
    <scope>NUCLEOTIDE SEQUENCE [LARGE SCALE GENOMIC DNA]</scope>
    <source>
        <strain evidence="2">IBCAS-2021</strain>
        <tissue evidence="2">Leaf</tissue>
    </source>
</reference>
<keyword evidence="3" id="KW-1185">Reference proteome</keyword>
<protein>
    <submittedName>
        <fullName evidence="2">Uncharacterized protein</fullName>
    </submittedName>
</protein>
<dbReference type="EMBL" id="JAINDJ010000002">
    <property type="protein sequence ID" value="KAG9458242.1"/>
    <property type="molecule type" value="Genomic_DNA"/>
</dbReference>
<gene>
    <name evidence="2" type="ORF">H6P81_002750</name>
</gene>
<evidence type="ECO:0000313" key="2">
    <source>
        <dbReference type="EMBL" id="KAG9458242.1"/>
    </source>
</evidence>
<organism evidence="2 3">
    <name type="scientific">Aristolochia fimbriata</name>
    <name type="common">White veined hardy Dutchman's pipe vine</name>
    <dbReference type="NCBI Taxonomy" id="158543"/>
    <lineage>
        <taxon>Eukaryota</taxon>
        <taxon>Viridiplantae</taxon>
        <taxon>Streptophyta</taxon>
        <taxon>Embryophyta</taxon>
        <taxon>Tracheophyta</taxon>
        <taxon>Spermatophyta</taxon>
        <taxon>Magnoliopsida</taxon>
        <taxon>Magnoliidae</taxon>
        <taxon>Piperales</taxon>
        <taxon>Aristolochiaceae</taxon>
        <taxon>Aristolochia</taxon>
    </lineage>
</organism>
<feature type="coiled-coil region" evidence="1">
    <location>
        <begin position="105"/>
        <end position="132"/>
    </location>
</feature>
<accession>A0AAV7FAL9</accession>